<accession>A0A1Z5HS90</accession>
<dbReference type="GO" id="GO:0032259">
    <property type="term" value="P:methylation"/>
    <property type="evidence" value="ECO:0007669"/>
    <property type="project" value="UniProtKB-KW"/>
</dbReference>
<comment type="similarity">
    <text evidence="1">Belongs to the MtrH family.</text>
</comment>
<dbReference type="EMBL" id="BDGJ01000073">
    <property type="protein sequence ID" value="GAW92389.1"/>
    <property type="molecule type" value="Genomic_DNA"/>
</dbReference>
<keyword evidence="3 4" id="KW-0808">Transferase</keyword>
<keyword evidence="2 4" id="KW-0489">Methyltransferase</keyword>
<dbReference type="RefSeq" id="WP_192868123.1">
    <property type="nucleotide sequence ID" value="NZ_BDGJ01000073.1"/>
</dbReference>
<evidence type="ECO:0000256" key="3">
    <source>
        <dbReference type="ARBA" id="ARBA00022679"/>
    </source>
</evidence>
<gene>
    <name evidence="4" type="ORF">KKC1_15430</name>
</gene>
<dbReference type="InterPro" id="IPR011005">
    <property type="entry name" value="Dihydropteroate_synth-like_sf"/>
</dbReference>
<proteinExistence type="inferred from homology"/>
<protein>
    <submittedName>
        <fullName evidence="4">Tetrahydromethanopterin S-methyltransferase</fullName>
    </submittedName>
</protein>
<evidence type="ECO:0000313" key="5">
    <source>
        <dbReference type="Proteomes" id="UP000197032"/>
    </source>
</evidence>
<evidence type="ECO:0000256" key="2">
    <source>
        <dbReference type="ARBA" id="ARBA00022603"/>
    </source>
</evidence>
<dbReference type="GO" id="GO:0006730">
    <property type="term" value="P:one-carbon metabolic process"/>
    <property type="evidence" value="ECO:0007669"/>
    <property type="project" value="InterPro"/>
</dbReference>
<dbReference type="Proteomes" id="UP000197032">
    <property type="component" value="Unassembled WGS sequence"/>
</dbReference>
<dbReference type="Pfam" id="PF02007">
    <property type="entry name" value="MtrH"/>
    <property type="match status" value="1"/>
</dbReference>
<dbReference type="AlphaFoldDB" id="A0A1Z5HS90"/>
<evidence type="ECO:0000313" key="4">
    <source>
        <dbReference type="EMBL" id="GAW92389.1"/>
    </source>
</evidence>
<dbReference type="NCBIfam" id="NF002142">
    <property type="entry name" value="PRK00979.1-1"/>
    <property type="match status" value="1"/>
</dbReference>
<evidence type="ECO:0000256" key="1">
    <source>
        <dbReference type="ARBA" id="ARBA00006230"/>
    </source>
</evidence>
<comment type="caution">
    <text evidence="4">The sequence shown here is derived from an EMBL/GenBank/DDBJ whole genome shotgun (WGS) entry which is preliminary data.</text>
</comment>
<dbReference type="GO" id="GO:0008168">
    <property type="term" value="F:methyltransferase activity"/>
    <property type="evidence" value="ECO:0007669"/>
    <property type="project" value="UniProtKB-KW"/>
</dbReference>
<dbReference type="InterPro" id="IPR023467">
    <property type="entry name" value="MeTrfase_MtrH/MtxH"/>
</dbReference>
<dbReference type="SUPFAM" id="SSF51717">
    <property type="entry name" value="Dihydropteroate synthetase-like"/>
    <property type="match status" value="1"/>
</dbReference>
<reference evidence="5" key="1">
    <citation type="journal article" date="2017" name="Appl. Environ. Microbiol.">
        <title>Genomic analysis of Calderihabitans maritimus KKC1, a thermophilic hydrogenogenic carboxydotrophic bacterium isolated from marine sediment.</title>
        <authorList>
            <person name="Omae K."/>
            <person name="Yoneda Y."/>
            <person name="Fukuyama Y."/>
            <person name="Yoshida T."/>
            <person name="Sako Y."/>
        </authorList>
    </citation>
    <scope>NUCLEOTIDE SEQUENCE [LARGE SCALE GENOMIC DNA]</scope>
    <source>
        <strain evidence="5">KKC1</strain>
    </source>
</reference>
<keyword evidence="5" id="KW-1185">Reference proteome</keyword>
<organism evidence="4 5">
    <name type="scientific">Calderihabitans maritimus</name>
    <dbReference type="NCBI Taxonomy" id="1246530"/>
    <lineage>
        <taxon>Bacteria</taxon>
        <taxon>Bacillati</taxon>
        <taxon>Bacillota</taxon>
        <taxon>Clostridia</taxon>
        <taxon>Neomoorellales</taxon>
        <taxon>Calderihabitantaceae</taxon>
        <taxon>Calderihabitans</taxon>
    </lineage>
</organism>
<sequence>MFVFKKEQKVCRIGEVIVGGQPGENPPLMIGSMFHDGDRLLESRSQRKFDRVRATDYIKRLESLSQETGVPVLVDLQAIQVDEMKNYIDFFVELSNLPFAIDMWRANPRMEAARYVASLGVQDRVLYNSFTHWDGDIKEQAQELKELGFRHIVIQTYEKPGQMPADTLDSLRRLLALIGEDTFETVLVDTASVNLPSLALACVSSRMIKEELGYPVGCCPTTTTATWTGLRGLWGEPGFHAVDTAAHSLAALLWNDFIFFGPVAWASRTLLAVSVAEVIRGVLRAYETNRIPENEKHPLNLMFGEFVQLFRAELTKRSMPQQTFLTRN</sequence>
<name>A0A1Z5HS90_9FIRM</name>